<evidence type="ECO:0000256" key="5">
    <source>
        <dbReference type="ARBA" id="ARBA00022917"/>
    </source>
</evidence>
<evidence type="ECO:0000256" key="6">
    <source>
        <dbReference type="ARBA" id="ARBA00044147"/>
    </source>
</evidence>
<dbReference type="EMBL" id="OZ004253">
    <property type="protein sequence ID" value="CAK7892083.1"/>
    <property type="molecule type" value="Genomic_DNA"/>
</dbReference>
<keyword evidence="5" id="KW-0648">Protein biosynthesis</keyword>
<evidence type="ECO:0000256" key="8">
    <source>
        <dbReference type="ARBA" id="ARBA00046432"/>
    </source>
</evidence>
<evidence type="ECO:0000313" key="12">
    <source>
        <dbReference type="Proteomes" id="UP001497600"/>
    </source>
</evidence>
<dbReference type="InterPro" id="IPR042529">
    <property type="entry name" value="IF_2B-like_C"/>
</dbReference>
<evidence type="ECO:0000256" key="10">
    <source>
        <dbReference type="SAM" id="MobiDB-lite"/>
    </source>
</evidence>
<evidence type="ECO:0000256" key="9">
    <source>
        <dbReference type="RuleBase" id="RU003814"/>
    </source>
</evidence>
<evidence type="ECO:0000256" key="7">
    <source>
        <dbReference type="ARBA" id="ARBA00044356"/>
    </source>
</evidence>
<protein>
    <recommendedName>
        <fullName evidence="6">Translation initiation factor eIF2B subunit delta</fullName>
    </recommendedName>
    <alternativeName>
        <fullName evidence="7">eIF2B GDP-GTP exchange factor subunit delta</fullName>
    </alternativeName>
</protein>
<reference evidence="11 12" key="1">
    <citation type="submission" date="2024-01" db="EMBL/GenBank/DDBJ databases">
        <authorList>
            <consortium name="Genoscope - CEA"/>
            <person name="William W."/>
        </authorList>
    </citation>
    <scope>NUCLEOTIDE SEQUENCE [LARGE SCALE GENOMIC DNA]</scope>
    <source>
        <strain evidence="11 12">29B2s-10</strain>
    </source>
</reference>
<sequence>MSAVSSPGAVPEKQAKQAKKEGDKPTTQSKGSEDGKSKPESSNGDTPSGGLSNKELKELKKKEKAAKRAAQKEASGISPEQQQQIAEQKKDKKKNAAAAATNTNLKKQLNQTLIKDAAAQKKIPALFSHLETREQRNASSPSISHIVHPAILSLTLKYSTYKIVGSIPRLKSMMQAFQVVIRSYETPVNTTLTRHLTGHLSHQIEYLKTARPLSISMGNAIRWLKQEISHISIDTSDELAKEILCGKIDDFIKEKIELSDRLIIEYASKHITNGSTILTYGHSQVLEELFKYCVLEQGKKFNLIIVDSRPLFEGKKLLNNLCDTIIGEESTSDDAESIGSRSSRRGSGGIPITKEHIKVQYTLIYSLSSTILEDVDCVFLGAHAMLSNGRLYSRVGTGLIAMMCHSRNIPVLTCCESIKFSDKVQLDSVTTNELADSDDLAQEFDLKKPPQKKSFALEQFVKSFDDKKKIEENNNNNNNKNKQNQKQKSNGGSGQDGTIAEQEEFPLKNWQTTPNLNILNIMYDLTPPEYIKKVVTELGALPPSSVPVILREYKNT</sequence>
<name>A0ABP0E9K8_9ASCO</name>
<comment type="subcellular location">
    <subcellularLocation>
        <location evidence="1">Cytoplasm</location>
        <location evidence="1">Cytosol</location>
    </subcellularLocation>
</comment>
<feature type="compositionally biased region" description="Basic and acidic residues" evidence="10">
    <location>
        <begin position="13"/>
        <end position="24"/>
    </location>
</feature>
<dbReference type="InterPro" id="IPR000649">
    <property type="entry name" value="IF-2B-related"/>
</dbReference>
<dbReference type="PANTHER" id="PTHR10233:SF14">
    <property type="entry name" value="TRANSLATION INITIATION FACTOR EIF-2B SUBUNIT DELTA"/>
    <property type="match status" value="1"/>
</dbReference>
<gene>
    <name evidence="11" type="primary">GCD2</name>
    <name evidence="11" type="ORF">CAAN4_A01376</name>
</gene>
<evidence type="ECO:0000256" key="1">
    <source>
        <dbReference type="ARBA" id="ARBA00004514"/>
    </source>
</evidence>
<evidence type="ECO:0000256" key="2">
    <source>
        <dbReference type="ARBA" id="ARBA00007251"/>
    </source>
</evidence>
<dbReference type="GO" id="GO:0003743">
    <property type="term" value="F:translation initiation factor activity"/>
    <property type="evidence" value="ECO:0007669"/>
    <property type="project" value="UniProtKB-KW"/>
</dbReference>
<comment type="subunit">
    <text evidence="8">Component of the translation initiation factor 2B (eIF2B) complex which is a heterodecamer of two sets of five different subunits: alpha, beta, gamma, delta and epsilon. Subunits alpha, beta and delta comprise a regulatory subcomplex and subunits epsilon and gamma comprise a catalytic subcomplex. Within the complex, the hexameric regulatory complex resides at the center, with the two heterodimeric catalytic subcomplexes bound on opposite sides.</text>
</comment>
<keyword evidence="12" id="KW-1185">Reference proteome</keyword>
<feature type="compositionally biased region" description="Low complexity" evidence="10">
    <location>
        <begin position="473"/>
        <end position="490"/>
    </location>
</feature>
<evidence type="ECO:0000256" key="4">
    <source>
        <dbReference type="ARBA" id="ARBA00022540"/>
    </source>
</evidence>
<dbReference type="Proteomes" id="UP001497600">
    <property type="component" value="Chromosome A"/>
</dbReference>
<keyword evidence="4 11" id="KW-0396">Initiation factor</keyword>
<proteinExistence type="inferred from homology"/>
<evidence type="ECO:0000313" key="11">
    <source>
        <dbReference type="EMBL" id="CAK7892083.1"/>
    </source>
</evidence>
<keyword evidence="3" id="KW-0963">Cytoplasm</keyword>
<organism evidence="11 12">
    <name type="scientific">[Candida] anglica</name>
    <dbReference type="NCBI Taxonomy" id="148631"/>
    <lineage>
        <taxon>Eukaryota</taxon>
        <taxon>Fungi</taxon>
        <taxon>Dikarya</taxon>
        <taxon>Ascomycota</taxon>
        <taxon>Saccharomycotina</taxon>
        <taxon>Pichiomycetes</taxon>
        <taxon>Debaryomycetaceae</taxon>
        <taxon>Kurtzmaniella</taxon>
    </lineage>
</organism>
<feature type="region of interest" description="Disordered" evidence="10">
    <location>
        <begin position="470"/>
        <end position="498"/>
    </location>
</feature>
<comment type="similarity">
    <text evidence="2 9">Belongs to the eIF-2B alpha/beta/delta subunits family.</text>
</comment>
<evidence type="ECO:0000256" key="3">
    <source>
        <dbReference type="ARBA" id="ARBA00022490"/>
    </source>
</evidence>
<dbReference type="InterPro" id="IPR037171">
    <property type="entry name" value="NagB/RpiA_transferase-like"/>
</dbReference>
<dbReference type="PANTHER" id="PTHR10233">
    <property type="entry name" value="TRANSLATION INITIATION FACTOR EIF-2B"/>
    <property type="match status" value="1"/>
</dbReference>
<feature type="compositionally biased region" description="Polar residues" evidence="10">
    <location>
        <begin position="40"/>
        <end position="51"/>
    </location>
</feature>
<dbReference type="SUPFAM" id="SSF100950">
    <property type="entry name" value="NagB/RpiA/CoA transferase-like"/>
    <property type="match status" value="1"/>
</dbReference>
<dbReference type="Gene3D" id="3.40.50.10470">
    <property type="entry name" value="Translation initiation factor eif-2b, domain 2"/>
    <property type="match status" value="1"/>
</dbReference>
<feature type="region of interest" description="Disordered" evidence="10">
    <location>
        <begin position="1"/>
        <end position="103"/>
    </location>
</feature>
<dbReference type="Pfam" id="PF01008">
    <property type="entry name" value="IF-2B"/>
    <property type="match status" value="2"/>
</dbReference>
<accession>A0ABP0E9K8</accession>